<feature type="transmembrane region" description="Helical" evidence="1">
    <location>
        <begin position="142"/>
        <end position="166"/>
    </location>
</feature>
<sequence>MSSQGNDPNAAATRTGELTKFQSNAVDVLSSINSLFTVAVFLGLSFASPNQKSIDPRSECNPDATMLKRLVLWEVISFSFFLFSSLFLKSLQLYINMLGDIKWVVRGMFYISVLTTTLGVASFTVSMAYLIQIQVGKMSCWIFETTLSVIFLAVMVFLGIVSYLVVTALTFSLTTDDFDQHLSSTTVFTTAASF</sequence>
<keyword evidence="1" id="KW-1133">Transmembrane helix</keyword>
<evidence type="ECO:0000256" key="1">
    <source>
        <dbReference type="SAM" id="Phobius"/>
    </source>
</evidence>
<proteinExistence type="predicted"/>
<dbReference type="Proteomes" id="UP001174677">
    <property type="component" value="Chromosome 14"/>
</dbReference>
<dbReference type="EMBL" id="JARPOI010000014">
    <property type="protein sequence ID" value="KAJ9159819.1"/>
    <property type="molecule type" value="Genomic_DNA"/>
</dbReference>
<name>A0ABQ9L528_HEVBR</name>
<feature type="transmembrane region" description="Helical" evidence="1">
    <location>
        <begin position="28"/>
        <end position="49"/>
    </location>
</feature>
<protein>
    <recommendedName>
        <fullName evidence="4">PGG domain-containing protein</fullName>
    </recommendedName>
</protein>
<evidence type="ECO:0000313" key="3">
    <source>
        <dbReference type="Proteomes" id="UP001174677"/>
    </source>
</evidence>
<gene>
    <name evidence="2" type="ORF">P3X46_025288</name>
</gene>
<dbReference type="PANTHER" id="PTHR33430:SF1">
    <property type="entry name" value="PGG DOMAIN-CONTAINING PROTEIN"/>
    <property type="match status" value="1"/>
</dbReference>
<organism evidence="2 3">
    <name type="scientific">Hevea brasiliensis</name>
    <name type="common">Para rubber tree</name>
    <name type="synonym">Siphonia brasiliensis</name>
    <dbReference type="NCBI Taxonomy" id="3981"/>
    <lineage>
        <taxon>Eukaryota</taxon>
        <taxon>Viridiplantae</taxon>
        <taxon>Streptophyta</taxon>
        <taxon>Embryophyta</taxon>
        <taxon>Tracheophyta</taxon>
        <taxon>Spermatophyta</taxon>
        <taxon>Magnoliopsida</taxon>
        <taxon>eudicotyledons</taxon>
        <taxon>Gunneridae</taxon>
        <taxon>Pentapetalae</taxon>
        <taxon>rosids</taxon>
        <taxon>fabids</taxon>
        <taxon>Malpighiales</taxon>
        <taxon>Euphorbiaceae</taxon>
        <taxon>Crotonoideae</taxon>
        <taxon>Micrandreae</taxon>
        <taxon>Hevea</taxon>
    </lineage>
</organism>
<comment type="caution">
    <text evidence="2">The sequence shown here is derived from an EMBL/GenBank/DDBJ whole genome shotgun (WGS) entry which is preliminary data.</text>
</comment>
<keyword evidence="3" id="KW-1185">Reference proteome</keyword>
<evidence type="ECO:0000313" key="2">
    <source>
        <dbReference type="EMBL" id="KAJ9159819.1"/>
    </source>
</evidence>
<feature type="transmembrane region" description="Helical" evidence="1">
    <location>
        <begin position="70"/>
        <end position="88"/>
    </location>
</feature>
<dbReference type="PANTHER" id="PTHR33430">
    <property type="entry name" value="MATERNAL EFFECT EMBRYO ARREST PROTEIN"/>
    <property type="match status" value="1"/>
</dbReference>
<evidence type="ECO:0008006" key="4">
    <source>
        <dbReference type="Google" id="ProtNLM"/>
    </source>
</evidence>
<reference evidence="2" key="1">
    <citation type="journal article" date="2023" name="Plant Biotechnol. J.">
        <title>Chromosome-level wild Hevea brasiliensis genome provides new tools for genomic-assisted breeding and valuable loci to elevate rubber yield.</title>
        <authorList>
            <person name="Cheng H."/>
            <person name="Song X."/>
            <person name="Hu Y."/>
            <person name="Wu T."/>
            <person name="Yang Q."/>
            <person name="An Z."/>
            <person name="Feng S."/>
            <person name="Deng Z."/>
            <person name="Wu W."/>
            <person name="Zeng X."/>
            <person name="Tu M."/>
            <person name="Wang X."/>
            <person name="Huang H."/>
        </authorList>
    </citation>
    <scope>NUCLEOTIDE SEQUENCE</scope>
    <source>
        <strain evidence="2">MT/VB/25A 57/8</strain>
    </source>
</reference>
<keyword evidence="1" id="KW-0472">Membrane</keyword>
<accession>A0ABQ9L528</accession>
<keyword evidence="1" id="KW-0812">Transmembrane</keyword>
<feature type="transmembrane region" description="Helical" evidence="1">
    <location>
        <begin position="108"/>
        <end position="130"/>
    </location>
</feature>